<dbReference type="InterPro" id="IPR005467">
    <property type="entry name" value="His_kinase_dom"/>
</dbReference>
<dbReference type="SUPFAM" id="SSF48452">
    <property type="entry name" value="TPR-like"/>
    <property type="match status" value="2"/>
</dbReference>
<feature type="chain" id="PRO_5040843326" description="histidine kinase" evidence="8">
    <location>
        <begin position="23"/>
        <end position="732"/>
    </location>
</feature>
<dbReference type="SMART" id="SM00028">
    <property type="entry name" value="TPR"/>
    <property type="match status" value="4"/>
</dbReference>
<evidence type="ECO:0000256" key="2">
    <source>
        <dbReference type="ARBA" id="ARBA00012438"/>
    </source>
</evidence>
<comment type="caution">
    <text evidence="11">The sequence shown here is derived from an EMBL/GenBank/DDBJ whole genome shotgun (WGS) entry which is preliminary data.</text>
</comment>
<dbReference type="InterPro" id="IPR001789">
    <property type="entry name" value="Sig_transdc_resp-reg_receiver"/>
</dbReference>
<dbReference type="PANTHER" id="PTHR45339">
    <property type="entry name" value="HYBRID SIGNAL TRANSDUCTION HISTIDINE KINASE J"/>
    <property type="match status" value="1"/>
</dbReference>
<evidence type="ECO:0000256" key="8">
    <source>
        <dbReference type="SAM" id="SignalP"/>
    </source>
</evidence>
<sequence length="732" mass="83764">MNKLYNIIFIFFLLFISTTSLANTYPKDSLKVLLNKGYYEFSHNDYPESVRLGRLLLQRSYDSNDLEYEAEALYLLAINDEAVEEYARAKEKYNKVIEIAEKLRDTLFVIDVYNGLGNIAAVYDNDHQKSREYYLKALELSDKINNTDRITFIINLCWEYLDAKEYKEVPAYLKDLQQYLDGNKTVTDPSDAGDKCHVFYILGRYYAGIKEFDKGSDYLDKAVAIAKEFDLDEEEADAYKARAELYIGLNRPDKAYKALEDYISAYKKNSKLAMLNKMQIEEVKYKLQEYERTLEVAEKEKKLADSVAASKSKLNTVYLVVSFLLLLSLVFIYRENLSKKKLIKSLHKNNQELALAKKQASKAAEAKTNFVSNVSHELRTPLHGVIGITSLLLGEKEISEKNKRLLKSLKFSGDYLLSLINNVLLISKIDNNKIKIIPKPFKVSFFFENLKHSVEYSAVKKNVKLNFLIGKDVPKVIVLDENILSEVLINLMENAIKFSHNGNVSVGIEKIRNNEDTVVLRFTVLDDGIGIPEEQKKQIFQKFSQLIENQSIMEGAGLGLSIVKSLLEQMNSEIHLESKPNQGARFYFDVTTDLVADTKEVDIDDLQEKNVNFKGKKIILVEDNEINKLVLKKFLDCYEVQLEVFSDGDSGFESISSNKYDLALLDINIPGLNGYEITERVRKFDKELPIVAVTASELTEIEDFAFEAGMNDILIKPFNKSKLLEILNKYLS</sequence>
<dbReference type="Pfam" id="PF00072">
    <property type="entry name" value="Response_reg"/>
    <property type="match status" value="1"/>
</dbReference>
<dbReference type="InterPro" id="IPR036097">
    <property type="entry name" value="HisK_dim/P_sf"/>
</dbReference>
<dbReference type="Gene3D" id="1.25.40.10">
    <property type="entry name" value="Tetratricopeptide repeat domain"/>
    <property type="match status" value="2"/>
</dbReference>
<evidence type="ECO:0000256" key="3">
    <source>
        <dbReference type="ARBA" id="ARBA00022553"/>
    </source>
</evidence>
<keyword evidence="4" id="KW-0902">Two-component regulatory system</keyword>
<reference evidence="11" key="1">
    <citation type="submission" date="2022-07" db="EMBL/GenBank/DDBJ databases">
        <title>Taxonomy of Novel Oxalotrophic and Methylotrophic Bacteria.</title>
        <authorList>
            <person name="Sahin N."/>
            <person name="Tani A."/>
        </authorList>
    </citation>
    <scope>NUCLEOTIDE SEQUENCE</scope>
    <source>
        <strain evidence="11">AM327</strain>
    </source>
</reference>
<evidence type="ECO:0000313" key="11">
    <source>
        <dbReference type="EMBL" id="GLB51922.1"/>
    </source>
</evidence>
<dbReference type="SMART" id="SM00388">
    <property type="entry name" value="HisKA"/>
    <property type="match status" value="1"/>
</dbReference>
<dbReference type="InterPro" id="IPR003594">
    <property type="entry name" value="HATPase_dom"/>
</dbReference>
<organism evidence="11 12">
    <name type="scientific">Neptunitalea chrysea</name>
    <dbReference type="NCBI Taxonomy" id="1647581"/>
    <lineage>
        <taxon>Bacteria</taxon>
        <taxon>Pseudomonadati</taxon>
        <taxon>Bacteroidota</taxon>
        <taxon>Flavobacteriia</taxon>
        <taxon>Flavobacteriales</taxon>
        <taxon>Flavobacteriaceae</taxon>
        <taxon>Neptunitalea</taxon>
    </lineage>
</organism>
<dbReference type="PRINTS" id="PR00344">
    <property type="entry name" value="BCTRLSENSOR"/>
</dbReference>
<dbReference type="Gene3D" id="3.30.565.10">
    <property type="entry name" value="Histidine kinase-like ATPase, C-terminal domain"/>
    <property type="match status" value="1"/>
</dbReference>
<feature type="transmembrane region" description="Helical" evidence="7">
    <location>
        <begin position="316"/>
        <end position="333"/>
    </location>
</feature>
<dbReference type="Gene3D" id="1.10.287.130">
    <property type="match status" value="1"/>
</dbReference>
<feature type="modified residue" description="4-aspartylphosphate" evidence="5">
    <location>
        <position position="666"/>
    </location>
</feature>
<feature type="coiled-coil region" evidence="6">
    <location>
        <begin position="280"/>
        <end position="307"/>
    </location>
</feature>
<dbReference type="SUPFAM" id="SSF55874">
    <property type="entry name" value="ATPase domain of HSP90 chaperone/DNA topoisomerase II/histidine kinase"/>
    <property type="match status" value="1"/>
</dbReference>
<evidence type="ECO:0000256" key="5">
    <source>
        <dbReference type="PROSITE-ProRule" id="PRU00169"/>
    </source>
</evidence>
<keyword evidence="6" id="KW-0175">Coiled coil</keyword>
<evidence type="ECO:0000256" key="6">
    <source>
        <dbReference type="SAM" id="Coils"/>
    </source>
</evidence>
<keyword evidence="7" id="KW-1133">Transmembrane helix</keyword>
<dbReference type="Pfam" id="PF00512">
    <property type="entry name" value="HisKA"/>
    <property type="match status" value="1"/>
</dbReference>
<dbReference type="EMBL" id="BRVP01000005">
    <property type="protein sequence ID" value="GLB51922.1"/>
    <property type="molecule type" value="Genomic_DNA"/>
</dbReference>
<dbReference type="Gene3D" id="3.40.50.2300">
    <property type="match status" value="1"/>
</dbReference>
<feature type="coiled-coil region" evidence="6">
    <location>
        <begin position="79"/>
        <end position="106"/>
    </location>
</feature>
<dbReference type="SMART" id="SM00387">
    <property type="entry name" value="HATPase_c"/>
    <property type="match status" value="1"/>
</dbReference>
<evidence type="ECO:0000256" key="7">
    <source>
        <dbReference type="SAM" id="Phobius"/>
    </source>
</evidence>
<evidence type="ECO:0000313" key="12">
    <source>
        <dbReference type="Proteomes" id="UP001143545"/>
    </source>
</evidence>
<dbReference type="InterPro" id="IPR019734">
    <property type="entry name" value="TPR_rpt"/>
</dbReference>
<dbReference type="InterPro" id="IPR036890">
    <property type="entry name" value="HATPase_C_sf"/>
</dbReference>
<proteinExistence type="predicted"/>
<dbReference type="SMART" id="SM00448">
    <property type="entry name" value="REC"/>
    <property type="match status" value="1"/>
</dbReference>
<dbReference type="Pfam" id="PF02518">
    <property type="entry name" value="HATPase_c"/>
    <property type="match status" value="1"/>
</dbReference>
<dbReference type="InterPro" id="IPR003661">
    <property type="entry name" value="HisK_dim/P_dom"/>
</dbReference>
<gene>
    <name evidence="11" type="ORF">NBRC110019_09610</name>
</gene>
<dbReference type="PROSITE" id="PS50109">
    <property type="entry name" value="HIS_KIN"/>
    <property type="match status" value="1"/>
</dbReference>
<dbReference type="EC" id="2.7.13.3" evidence="2"/>
<keyword evidence="11" id="KW-0808">Transferase</keyword>
<dbReference type="PANTHER" id="PTHR45339:SF1">
    <property type="entry name" value="HYBRID SIGNAL TRANSDUCTION HISTIDINE KINASE J"/>
    <property type="match status" value="1"/>
</dbReference>
<name>A0A9W6EUZ4_9FLAO</name>
<keyword evidence="7" id="KW-0812">Transmembrane</keyword>
<dbReference type="Proteomes" id="UP001143545">
    <property type="component" value="Unassembled WGS sequence"/>
</dbReference>
<evidence type="ECO:0000259" key="9">
    <source>
        <dbReference type="PROSITE" id="PS50109"/>
    </source>
</evidence>
<evidence type="ECO:0000256" key="4">
    <source>
        <dbReference type="ARBA" id="ARBA00023012"/>
    </source>
</evidence>
<evidence type="ECO:0000259" key="10">
    <source>
        <dbReference type="PROSITE" id="PS50110"/>
    </source>
</evidence>
<keyword evidence="11" id="KW-0418">Kinase</keyword>
<dbReference type="InterPro" id="IPR011990">
    <property type="entry name" value="TPR-like_helical_dom_sf"/>
</dbReference>
<dbReference type="PROSITE" id="PS50110">
    <property type="entry name" value="RESPONSE_REGULATORY"/>
    <property type="match status" value="1"/>
</dbReference>
<keyword evidence="8" id="KW-0732">Signal</keyword>
<dbReference type="InterPro" id="IPR011006">
    <property type="entry name" value="CheY-like_superfamily"/>
</dbReference>
<dbReference type="InterPro" id="IPR004358">
    <property type="entry name" value="Sig_transdc_His_kin-like_C"/>
</dbReference>
<dbReference type="SUPFAM" id="SSF47384">
    <property type="entry name" value="Homodimeric domain of signal transducing histidine kinase"/>
    <property type="match status" value="1"/>
</dbReference>
<accession>A0A9W6EUZ4</accession>
<comment type="catalytic activity">
    <reaction evidence="1">
        <text>ATP + protein L-histidine = ADP + protein N-phospho-L-histidine.</text>
        <dbReference type="EC" id="2.7.13.3"/>
    </reaction>
</comment>
<feature type="domain" description="Response regulatory" evidence="10">
    <location>
        <begin position="617"/>
        <end position="731"/>
    </location>
</feature>
<keyword evidence="3 5" id="KW-0597">Phosphoprotein</keyword>
<feature type="domain" description="Histidine kinase" evidence="9">
    <location>
        <begin position="373"/>
        <end position="594"/>
    </location>
</feature>
<evidence type="ECO:0000256" key="1">
    <source>
        <dbReference type="ARBA" id="ARBA00000085"/>
    </source>
</evidence>
<keyword evidence="12" id="KW-1185">Reference proteome</keyword>
<dbReference type="GO" id="GO:0000155">
    <property type="term" value="F:phosphorelay sensor kinase activity"/>
    <property type="evidence" value="ECO:0007669"/>
    <property type="project" value="InterPro"/>
</dbReference>
<keyword evidence="7" id="KW-0472">Membrane</keyword>
<protein>
    <recommendedName>
        <fullName evidence="2">histidine kinase</fullName>
        <ecNumber evidence="2">2.7.13.3</ecNumber>
    </recommendedName>
</protein>
<dbReference type="CDD" id="cd00082">
    <property type="entry name" value="HisKA"/>
    <property type="match status" value="1"/>
</dbReference>
<dbReference type="SUPFAM" id="SSF52172">
    <property type="entry name" value="CheY-like"/>
    <property type="match status" value="1"/>
</dbReference>
<dbReference type="AlphaFoldDB" id="A0A9W6EUZ4"/>
<dbReference type="CDD" id="cd17546">
    <property type="entry name" value="REC_hyHK_CKI1_RcsC-like"/>
    <property type="match status" value="1"/>
</dbReference>
<feature type="signal peptide" evidence="8">
    <location>
        <begin position="1"/>
        <end position="22"/>
    </location>
</feature>